<dbReference type="InterPro" id="IPR019250">
    <property type="entry name" value="DUF2227_metal-bd"/>
</dbReference>
<dbReference type="PANTHER" id="PTHR39085">
    <property type="entry name" value="SLL0924 PROTEIN"/>
    <property type="match status" value="1"/>
</dbReference>
<evidence type="ECO:0000256" key="1">
    <source>
        <dbReference type="SAM" id="Phobius"/>
    </source>
</evidence>
<dbReference type="RefSeq" id="WP_012164559.1">
    <property type="nucleotide sequence ID" value="NC_009925.1"/>
</dbReference>
<keyword evidence="1" id="KW-0812">Transmembrane</keyword>
<dbReference type="Pfam" id="PF09988">
    <property type="entry name" value="DUF2227"/>
    <property type="match status" value="1"/>
</dbReference>
<evidence type="ECO:0000313" key="3">
    <source>
        <dbReference type="Proteomes" id="UP000000268"/>
    </source>
</evidence>
<protein>
    <recommendedName>
        <fullName evidence="4">Metal-binding protein</fullName>
    </recommendedName>
</protein>
<feature type="transmembrane region" description="Helical" evidence="1">
    <location>
        <begin position="89"/>
        <end position="110"/>
    </location>
</feature>
<dbReference type="STRING" id="329726.AM1_4248"/>
<dbReference type="OrthoDB" id="69351at2"/>
<dbReference type="PANTHER" id="PTHR39085:SF1">
    <property type="entry name" value="SLL0924 PROTEIN"/>
    <property type="match status" value="1"/>
</dbReference>
<feature type="transmembrane region" description="Helical" evidence="1">
    <location>
        <begin position="12"/>
        <end position="41"/>
    </location>
</feature>
<evidence type="ECO:0008006" key="4">
    <source>
        <dbReference type="Google" id="ProtNLM"/>
    </source>
</evidence>
<accession>B0CCR6</accession>
<keyword evidence="1" id="KW-1133">Transmembrane helix</keyword>
<keyword evidence="3" id="KW-1185">Reference proteome</keyword>
<sequence length="171" mass="18909">MPSGRTHDQITLGMLPGIAIVALVLSRSASLTLSLSGAFLFSGLMFGPDLDIYSIQYKRWGWLRVIWLPYRKVLHHRSWLSHGPIIGTILRLVYLGVWLGLGAMLAGLLLSQVWGVPVNRQQLLQQAKLYSQQYLPEGLAILLGLEIGAMSHSFSDGLGSLCKSTLKRLKL</sequence>
<dbReference type="eggNOG" id="COG2389">
    <property type="taxonomic scope" value="Bacteria"/>
</dbReference>
<dbReference type="AlphaFoldDB" id="B0CCR6"/>
<dbReference type="HOGENOM" id="CLU_111923_0_0_3"/>
<gene>
    <name evidence="2" type="ordered locus">AM1_4248</name>
</gene>
<dbReference type="Proteomes" id="UP000000268">
    <property type="component" value="Chromosome"/>
</dbReference>
<keyword evidence="1" id="KW-0472">Membrane</keyword>
<dbReference type="KEGG" id="amr:AM1_4248"/>
<evidence type="ECO:0000313" key="2">
    <source>
        <dbReference type="EMBL" id="ABW29228.1"/>
    </source>
</evidence>
<name>B0CCR6_ACAM1</name>
<organism evidence="2 3">
    <name type="scientific">Acaryochloris marina (strain MBIC 11017)</name>
    <dbReference type="NCBI Taxonomy" id="329726"/>
    <lineage>
        <taxon>Bacteria</taxon>
        <taxon>Bacillati</taxon>
        <taxon>Cyanobacteriota</taxon>
        <taxon>Cyanophyceae</taxon>
        <taxon>Acaryochloridales</taxon>
        <taxon>Acaryochloridaceae</taxon>
        <taxon>Acaryochloris</taxon>
    </lineage>
</organism>
<proteinExistence type="predicted"/>
<reference evidence="2 3" key="1">
    <citation type="journal article" date="2008" name="Proc. Natl. Acad. Sci. U.S.A.">
        <title>Niche adaptation and genome expansion in the chlorophyll d-producing cyanobacterium Acaryochloris marina.</title>
        <authorList>
            <person name="Swingley W.D."/>
            <person name="Chen M."/>
            <person name="Cheung P.C."/>
            <person name="Conrad A.L."/>
            <person name="Dejesa L.C."/>
            <person name="Hao J."/>
            <person name="Honchak B.M."/>
            <person name="Karbach L.E."/>
            <person name="Kurdoglu A."/>
            <person name="Lahiri S."/>
            <person name="Mastrian S.D."/>
            <person name="Miyashita H."/>
            <person name="Page L."/>
            <person name="Ramakrishna P."/>
            <person name="Satoh S."/>
            <person name="Sattley W.M."/>
            <person name="Shimada Y."/>
            <person name="Taylor H.L."/>
            <person name="Tomo T."/>
            <person name="Tsuchiya T."/>
            <person name="Wang Z.T."/>
            <person name="Raymond J."/>
            <person name="Mimuro M."/>
            <person name="Blankenship R.E."/>
            <person name="Touchman J.W."/>
        </authorList>
    </citation>
    <scope>NUCLEOTIDE SEQUENCE [LARGE SCALE GENOMIC DNA]</scope>
    <source>
        <strain evidence="3">MBIC 11017</strain>
    </source>
</reference>
<dbReference type="EMBL" id="CP000828">
    <property type="protein sequence ID" value="ABW29228.1"/>
    <property type="molecule type" value="Genomic_DNA"/>
</dbReference>